<evidence type="ECO:0000256" key="7">
    <source>
        <dbReference type="PROSITE-ProRule" id="PRU00221"/>
    </source>
</evidence>
<feature type="compositionally biased region" description="Low complexity" evidence="9">
    <location>
        <begin position="35"/>
        <end position="46"/>
    </location>
</feature>
<evidence type="ECO:0000313" key="11">
    <source>
        <dbReference type="Proteomes" id="UP000037035"/>
    </source>
</evidence>
<dbReference type="VEuPathDB" id="FungiDB:VP01_3337g2"/>
<protein>
    <recommendedName>
        <fullName evidence="2 8">DNA damage-binding protein CMR1</fullName>
    </recommendedName>
</protein>
<dbReference type="EMBL" id="LAVV01008321">
    <property type="protein sequence ID" value="KNZ53129.1"/>
    <property type="molecule type" value="Genomic_DNA"/>
</dbReference>
<dbReference type="GO" id="GO:2000001">
    <property type="term" value="P:regulation of DNA damage checkpoint"/>
    <property type="evidence" value="ECO:0007669"/>
    <property type="project" value="TreeGrafter"/>
</dbReference>
<dbReference type="Pfam" id="PF00400">
    <property type="entry name" value="WD40"/>
    <property type="match status" value="2"/>
</dbReference>
<dbReference type="InterPro" id="IPR019775">
    <property type="entry name" value="WD40_repeat_CS"/>
</dbReference>
<evidence type="ECO:0000256" key="8">
    <source>
        <dbReference type="RuleBase" id="RU365004"/>
    </source>
</evidence>
<keyword evidence="5 8" id="KW-0227">DNA damage</keyword>
<dbReference type="SMART" id="SM00320">
    <property type="entry name" value="WD40"/>
    <property type="match status" value="4"/>
</dbReference>
<evidence type="ECO:0000256" key="1">
    <source>
        <dbReference type="ARBA" id="ARBA00005434"/>
    </source>
</evidence>
<proteinExistence type="inferred from homology"/>
<evidence type="ECO:0000256" key="9">
    <source>
        <dbReference type="SAM" id="MobiDB-lite"/>
    </source>
</evidence>
<evidence type="ECO:0000256" key="4">
    <source>
        <dbReference type="ARBA" id="ARBA00022737"/>
    </source>
</evidence>
<dbReference type="STRING" id="27349.A0A0L6UX91"/>
<dbReference type="InterPro" id="IPR036322">
    <property type="entry name" value="WD40_repeat_dom_sf"/>
</dbReference>
<dbReference type="PANTHER" id="PTHR14773">
    <property type="entry name" value="WD REPEAT-CONTAINING PROTEIN 76"/>
    <property type="match status" value="1"/>
</dbReference>
<evidence type="ECO:0000256" key="2">
    <source>
        <dbReference type="ARBA" id="ARBA00021132"/>
    </source>
</evidence>
<dbReference type="PROSITE" id="PS00678">
    <property type="entry name" value="WD_REPEATS_1"/>
    <property type="match status" value="1"/>
</dbReference>
<feature type="region of interest" description="Disordered" evidence="9">
    <location>
        <begin position="222"/>
        <end position="265"/>
    </location>
</feature>
<evidence type="ECO:0000256" key="3">
    <source>
        <dbReference type="ARBA" id="ARBA00022574"/>
    </source>
</evidence>
<evidence type="ECO:0000256" key="6">
    <source>
        <dbReference type="ARBA" id="ARBA00023125"/>
    </source>
</evidence>
<sequence length="566" mass="62200">MDSERQRLENIKKNQSLLSSLAIKSVGPAAKKKQSGPLTTGSSSTPSKKRSRPSTTTDAPVPLKRHVTRASVRLSGVNLSPLELQSHLDKQEEELASERRKKDALKHSDRPLLAEGWRTGPDSSLTAGLFTTLASSIGPKPTKTMKQEEVNLEYSPGKDQDYDRLASQLNSLQLRALNKACPNRIYSMTFHPDPHKSLLFVGEKLGGIAIWDALGEQAVVKSEDVDDEEETSASLTNTAEALSKPTFTPLKEEEEEEEEEEGPGYVEGSSYFIQAHARSSAVSAIQIHPRDAHLVYTSSYDGTIREHNFESQHSTEVVDSEALNPDEETLFSAFEFANDGREIWASDNAGGLVHRDLRLPKCTARRWTLSKKKIGCLSICPNSADRLAVTAGLNREMRLWDLKSLWGLPSSSEIGEVEKGSCVAQYAHGLACSSAYFNPAGNKILSTSYDDLVRIWEVEAGIRDSWLGGQGNVDLTPTFQARHDNQTGRWVSVMKARWSPNARFPCHFTIGNMGHKLDIYSPKGELLTQLSHPALTTVPAVTAQHPTSSHLQVAGATAGGKIYLWT</sequence>
<gene>
    <name evidence="10" type="ORF">VP01_3337g2</name>
</gene>
<dbReference type="OrthoDB" id="9890280at2759"/>
<dbReference type="InterPro" id="IPR050853">
    <property type="entry name" value="WD_repeat_DNA-damage-binding"/>
</dbReference>
<dbReference type="AlphaFoldDB" id="A0A0L6UX91"/>
<dbReference type="InterPro" id="IPR001680">
    <property type="entry name" value="WD40_rpt"/>
</dbReference>
<feature type="region of interest" description="Disordered" evidence="9">
    <location>
        <begin position="25"/>
        <end position="67"/>
    </location>
</feature>
<evidence type="ECO:0000313" key="10">
    <source>
        <dbReference type="EMBL" id="KNZ53129.1"/>
    </source>
</evidence>
<name>A0A0L6UX91_9BASI</name>
<accession>A0A0L6UX91</accession>
<comment type="function">
    <text evidence="8">DNA-binding protein that binds to both single- and double-stranded DNA. Binds preferentially to UV-damaged DNA. May be involved in DNA-metabolic processes.</text>
</comment>
<evidence type="ECO:0000256" key="5">
    <source>
        <dbReference type="ARBA" id="ARBA00022763"/>
    </source>
</evidence>
<comment type="caution">
    <text evidence="10">The sequence shown here is derived from an EMBL/GenBank/DDBJ whole genome shotgun (WGS) entry which is preliminary data.</text>
</comment>
<dbReference type="PROSITE" id="PS50294">
    <property type="entry name" value="WD_REPEATS_REGION"/>
    <property type="match status" value="1"/>
</dbReference>
<feature type="repeat" description="WD" evidence="7">
    <location>
        <begin position="425"/>
        <end position="461"/>
    </location>
</feature>
<keyword evidence="3 7" id="KW-0853">WD repeat</keyword>
<dbReference type="GO" id="GO:0003677">
    <property type="term" value="F:DNA binding"/>
    <property type="evidence" value="ECO:0007669"/>
    <property type="project" value="UniProtKB-UniRule"/>
</dbReference>
<comment type="similarity">
    <text evidence="1 8">Belongs to the WD repeat DDB2/WDR76 family.</text>
</comment>
<reference evidence="10 11" key="1">
    <citation type="submission" date="2015-08" db="EMBL/GenBank/DDBJ databases">
        <title>Next Generation Sequencing and Analysis of the Genome of Puccinia sorghi L Schw, the Causal Agent of Maize Common Rust.</title>
        <authorList>
            <person name="Rochi L."/>
            <person name="Burguener G."/>
            <person name="Darino M."/>
            <person name="Turjanski A."/>
            <person name="Kreff E."/>
            <person name="Dieguez M.J."/>
            <person name="Sacco F."/>
        </authorList>
    </citation>
    <scope>NUCLEOTIDE SEQUENCE [LARGE SCALE GENOMIC DNA]</scope>
    <source>
        <strain evidence="10 11">RO10H11247</strain>
    </source>
</reference>
<dbReference type="GO" id="GO:0005634">
    <property type="term" value="C:nucleus"/>
    <property type="evidence" value="ECO:0007669"/>
    <property type="project" value="TreeGrafter"/>
</dbReference>
<dbReference type="PROSITE" id="PS50082">
    <property type="entry name" value="WD_REPEATS_2"/>
    <property type="match status" value="1"/>
</dbReference>
<dbReference type="SUPFAM" id="SSF50978">
    <property type="entry name" value="WD40 repeat-like"/>
    <property type="match status" value="1"/>
</dbReference>
<dbReference type="PANTHER" id="PTHR14773:SF0">
    <property type="entry name" value="WD REPEAT-CONTAINING PROTEIN 76"/>
    <property type="match status" value="1"/>
</dbReference>
<feature type="compositionally biased region" description="Acidic residues" evidence="9">
    <location>
        <begin position="252"/>
        <end position="262"/>
    </location>
</feature>
<keyword evidence="6 8" id="KW-0238">DNA-binding</keyword>
<dbReference type="InterPro" id="IPR015943">
    <property type="entry name" value="WD40/YVTN_repeat-like_dom_sf"/>
</dbReference>
<keyword evidence="11" id="KW-1185">Reference proteome</keyword>
<dbReference type="Gene3D" id="2.130.10.10">
    <property type="entry name" value="YVTN repeat-like/Quinoprotein amine dehydrogenase"/>
    <property type="match status" value="1"/>
</dbReference>
<organism evidence="10 11">
    <name type="scientific">Puccinia sorghi</name>
    <dbReference type="NCBI Taxonomy" id="27349"/>
    <lineage>
        <taxon>Eukaryota</taxon>
        <taxon>Fungi</taxon>
        <taxon>Dikarya</taxon>
        <taxon>Basidiomycota</taxon>
        <taxon>Pucciniomycotina</taxon>
        <taxon>Pucciniomycetes</taxon>
        <taxon>Pucciniales</taxon>
        <taxon>Pucciniaceae</taxon>
        <taxon>Puccinia</taxon>
    </lineage>
</organism>
<dbReference type="GO" id="GO:0006974">
    <property type="term" value="P:DNA damage response"/>
    <property type="evidence" value="ECO:0007669"/>
    <property type="project" value="UniProtKB-KW"/>
</dbReference>
<keyword evidence="4" id="KW-0677">Repeat</keyword>
<dbReference type="Proteomes" id="UP000037035">
    <property type="component" value="Unassembled WGS sequence"/>
</dbReference>